<dbReference type="GO" id="GO:0005886">
    <property type="term" value="C:plasma membrane"/>
    <property type="evidence" value="ECO:0007669"/>
    <property type="project" value="TreeGrafter"/>
</dbReference>
<protein>
    <submittedName>
        <fullName evidence="12">Hemolysin, contains CBS domains</fullName>
    </submittedName>
</protein>
<dbReference type="SUPFAM" id="SSF56176">
    <property type="entry name" value="FAD-binding/transporter-associated domain-like"/>
    <property type="match status" value="1"/>
</dbReference>
<feature type="domain" description="CNNM transmembrane" evidence="11">
    <location>
        <begin position="1"/>
        <end position="196"/>
    </location>
</feature>
<evidence type="ECO:0000256" key="8">
    <source>
        <dbReference type="PROSITE-ProRule" id="PRU01193"/>
    </source>
</evidence>
<dbReference type="InterPro" id="IPR002550">
    <property type="entry name" value="CNNM"/>
</dbReference>
<keyword evidence="4 8" id="KW-1133">Transmembrane helix</keyword>
<dbReference type="AlphaFoldDB" id="A0A1W2GF76"/>
<dbReference type="Pfam" id="PF00571">
    <property type="entry name" value="CBS"/>
    <property type="match status" value="1"/>
</dbReference>
<dbReference type="Gene3D" id="3.30.465.10">
    <property type="match status" value="1"/>
</dbReference>
<name>A0A1W2GF76_REIFA</name>
<dbReference type="PROSITE" id="PS51371">
    <property type="entry name" value="CBS"/>
    <property type="match status" value="1"/>
</dbReference>
<feature type="transmembrane region" description="Helical" evidence="9">
    <location>
        <begin position="6"/>
        <end position="27"/>
    </location>
</feature>
<dbReference type="InterPro" id="IPR044751">
    <property type="entry name" value="Ion_transp-like_CBS"/>
</dbReference>
<feature type="transmembrane region" description="Helical" evidence="9">
    <location>
        <begin position="97"/>
        <end position="118"/>
    </location>
</feature>
<evidence type="ECO:0000256" key="6">
    <source>
        <dbReference type="ARBA" id="ARBA00023136"/>
    </source>
</evidence>
<dbReference type="RefSeq" id="WP_084372909.1">
    <property type="nucleotide sequence ID" value="NZ_FWYF01000002.1"/>
</dbReference>
<organism evidence="12 13">
    <name type="scientific">Reichenbachiella faecimaris</name>
    <dbReference type="NCBI Taxonomy" id="692418"/>
    <lineage>
        <taxon>Bacteria</taxon>
        <taxon>Pseudomonadati</taxon>
        <taxon>Bacteroidota</taxon>
        <taxon>Cytophagia</taxon>
        <taxon>Cytophagales</taxon>
        <taxon>Reichenbachiellaceae</taxon>
        <taxon>Reichenbachiella</taxon>
    </lineage>
</organism>
<dbReference type="Gene3D" id="3.10.580.10">
    <property type="entry name" value="CBS-domain"/>
    <property type="match status" value="1"/>
</dbReference>
<dbReference type="PANTHER" id="PTHR22777">
    <property type="entry name" value="HEMOLYSIN-RELATED"/>
    <property type="match status" value="1"/>
</dbReference>
<evidence type="ECO:0000256" key="1">
    <source>
        <dbReference type="ARBA" id="ARBA00004141"/>
    </source>
</evidence>
<dbReference type="STRING" id="692418.SAMN04488029_2250"/>
<comment type="subcellular location">
    <subcellularLocation>
        <location evidence="1">Membrane</location>
        <topology evidence="1">Multi-pass membrane protein</topology>
    </subcellularLocation>
</comment>
<dbReference type="EMBL" id="FWYF01000002">
    <property type="protein sequence ID" value="SMD34916.1"/>
    <property type="molecule type" value="Genomic_DNA"/>
</dbReference>
<evidence type="ECO:0000256" key="2">
    <source>
        <dbReference type="ARBA" id="ARBA00022692"/>
    </source>
</evidence>
<evidence type="ECO:0000313" key="12">
    <source>
        <dbReference type="EMBL" id="SMD34916.1"/>
    </source>
</evidence>
<evidence type="ECO:0000256" key="5">
    <source>
        <dbReference type="ARBA" id="ARBA00023122"/>
    </source>
</evidence>
<feature type="domain" description="CBS" evidence="10">
    <location>
        <begin position="278"/>
        <end position="335"/>
    </location>
</feature>
<gene>
    <name evidence="12" type="ORF">SAMN04488029_2250</name>
</gene>
<dbReference type="PROSITE" id="PS51846">
    <property type="entry name" value="CNNM"/>
    <property type="match status" value="1"/>
</dbReference>
<dbReference type="Pfam" id="PF01595">
    <property type="entry name" value="CNNM"/>
    <property type="match status" value="1"/>
</dbReference>
<evidence type="ECO:0000313" key="13">
    <source>
        <dbReference type="Proteomes" id="UP000192472"/>
    </source>
</evidence>
<feature type="transmembrane region" description="Helical" evidence="9">
    <location>
        <begin position="130"/>
        <end position="155"/>
    </location>
</feature>
<accession>A0A1W2GF76</accession>
<keyword evidence="3" id="KW-0677">Repeat</keyword>
<dbReference type="Proteomes" id="UP000192472">
    <property type="component" value="Unassembled WGS sequence"/>
</dbReference>
<keyword evidence="2 8" id="KW-0812">Transmembrane</keyword>
<evidence type="ECO:0000259" key="10">
    <source>
        <dbReference type="PROSITE" id="PS51371"/>
    </source>
</evidence>
<dbReference type="InterPro" id="IPR046342">
    <property type="entry name" value="CBS_dom_sf"/>
</dbReference>
<dbReference type="Pfam" id="PF03471">
    <property type="entry name" value="CorC_HlyC"/>
    <property type="match status" value="1"/>
</dbReference>
<evidence type="ECO:0000256" key="9">
    <source>
        <dbReference type="SAM" id="Phobius"/>
    </source>
</evidence>
<dbReference type="SMART" id="SM01091">
    <property type="entry name" value="CorC_HlyC"/>
    <property type="match status" value="1"/>
</dbReference>
<evidence type="ECO:0000259" key="11">
    <source>
        <dbReference type="PROSITE" id="PS51846"/>
    </source>
</evidence>
<dbReference type="PANTHER" id="PTHR22777:SF17">
    <property type="entry name" value="UPF0053 PROTEIN SLL0260"/>
    <property type="match status" value="1"/>
</dbReference>
<reference evidence="12 13" key="1">
    <citation type="submission" date="2017-04" db="EMBL/GenBank/DDBJ databases">
        <authorList>
            <person name="Afonso C.L."/>
            <person name="Miller P.J."/>
            <person name="Scott M.A."/>
            <person name="Spackman E."/>
            <person name="Goraichik I."/>
            <person name="Dimitrov K.M."/>
            <person name="Suarez D.L."/>
            <person name="Swayne D.E."/>
        </authorList>
    </citation>
    <scope>NUCLEOTIDE SEQUENCE [LARGE SCALE GENOMIC DNA]</scope>
    <source>
        <strain evidence="12 13">DSM 26133</strain>
    </source>
</reference>
<dbReference type="InterPro" id="IPR000644">
    <property type="entry name" value="CBS_dom"/>
</dbReference>
<dbReference type="InterPro" id="IPR005170">
    <property type="entry name" value="Transptr-assoc_dom"/>
</dbReference>
<dbReference type="OrthoDB" id="9798188at2"/>
<feature type="transmembrane region" description="Helical" evidence="9">
    <location>
        <begin position="58"/>
        <end position="81"/>
    </location>
</feature>
<evidence type="ECO:0000256" key="3">
    <source>
        <dbReference type="ARBA" id="ARBA00022737"/>
    </source>
</evidence>
<keyword evidence="6 8" id="KW-0472">Membrane</keyword>
<dbReference type="InterPro" id="IPR036318">
    <property type="entry name" value="FAD-bd_PCMH-like_sf"/>
</dbReference>
<dbReference type="GO" id="GO:0050660">
    <property type="term" value="F:flavin adenine dinucleotide binding"/>
    <property type="evidence" value="ECO:0007669"/>
    <property type="project" value="InterPro"/>
</dbReference>
<keyword evidence="5 7" id="KW-0129">CBS domain</keyword>
<evidence type="ECO:0000256" key="4">
    <source>
        <dbReference type="ARBA" id="ARBA00022989"/>
    </source>
</evidence>
<evidence type="ECO:0000256" key="7">
    <source>
        <dbReference type="PROSITE-ProRule" id="PRU00703"/>
    </source>
</evidence>
<proteinExistence type="predicted"/>
<dbReference type="InterPro" id="IPR016169">
    <property type="entry name" value="FAD-bd_PCMH_sub2"/>
</dbReference>
<keyword evidence="13" id="KW-1185">Reference proteome</keyword>
<sequence>MDPFLVGVIIVCIIFSALFSGLEIAFITTNKLHIELQGQQGTLSARVLSKFARKPSNFIATTLIGNNLTLVIYGIFMAMLLDPWLVRILPMQFSNDLIVLLLQTIISTIIVLFTAEYIPKSIFLVNPYRLLSFLAVPFLIIYYILSPAVFLIVFASKIFIVKLLRLNYSDEIPVFGLTDLNNYIKKIADDRIDQAEQDVDTKYFNNALDFKTVKVRECMIPRTEIIAIDVNASIDELNNQFIESGHSKIIIYNESIDDVIGYCHSLELFKKPVDIKSILTKIIIVPETMAANELLLQMITDHKTLALVVDEYGGTSGIVSIEDIIEEIFGEIHDEHDESDLLEEKLNDQEYILSARQEITYLNETYNWSLPKGDFDTIGGLILSVNENLPKKGQIIEIEGFSIEILLMDEARIEKVRLKINPPSITP</sequence>
<dbReference type="CDD" id="cd04590">
    <property type="entry name" value="CBS_pair_CorC_HlyC_assoc"/>
    <property type="match status" value="1"/>
</dbReference>
<dbReference type="SUPFAM" id="SSF54631">
    <property type="entry name" value="CBS-domain pair"/>
    <property type="match status" value="1"/>
</dbReference>